<evidence type="ECO:0000256" key="6">
    <source>
        <dbReference type="ARBA" id="ARBA00022790"/>
    </source>
</evidence>
<evidence type="ECO:0000256" key="7">
    <source>
        <dbReference type="ARBA" id="ARBA00023242"/>
    </source>
</evidence>
<evidence type="ECO:0000256" key="5">
    <source>
        <dbReference type="ARBA" id="ARBA00022490"/>
    </source>
</evidence>
<reference evidence="10" key="2">
    <citation type="submission" date="2023-06" db="EMBL/GenBank/DDBJ databases">
        <authorList>
            <consortium name="Lawrence Berkeley National Laboratory"/>
            <person name="Haridas S."/>
            <person name="Hensen N."/>
            <person name="Bonometti L."/>
            <person name="Westerberg I."/>
            <person name="Brannstrom I.O."/>
            <person name="Guillou S."/>
            <person name="Cros-Aarteil S."/>
            <person name="Calhoun S."/>
            <person name="Kuo A."/>
            <person name="Mondo S."/>
            <person name="Pangilinan J."/>
            <person name="Riley R."/>
            <person name="Labutti K."/>
            <person name="Andreopoulos B."/>
            <person name="Lipzen A."/>
            <person name="Chen C."/>
            <person name="Yanf M."/>
            <person name="Daum C."/>
            <person name="Ng V."/>
            <person name="Clum A."/>
            <person name="Steindorff A."/>
            <person name="Ohm R."/>
            <person name="Martin F."/>
            <person name="Silar P."/>
            <person name="Natvig D."/>
            <person name="Lalanne C."/>
            <person name="Gautier V."/>
            <person name="Ament-Velasquez S.L."/>
            <person name="Kruys A."/>
            <person name="Hutchinson M.I."/>
            <person name="Powell A.J."/>
            <person name="Barry K."/>
            <person name="Miller A.N."/>
            <person name="Grigoriev I.V."/>
            <person name="Debuchy R."/>
            <person name="Gladieux P."/>
            <person name="Thoren M.H."/>
            <person name="Johannesson H."/>
        </authorList>
    </citation>
    <scope>NUCLEOTIDE SEQUENCE</scope>
    <source>
        <strain evidence="10">CBS 560.94</strain>
    </source>
</reference>
<evidence type="ECO:0000256" key="3">
    <source>
        <dbReference type="ARBA" id="ARBA00007084"/>
    </source>
</evidence>
<comment type="caution">
    <text evidence="10">The sequence shown here is derived from an EMBL/GenBank/DDBJ whole genome shotgun (WGS) entry which is preliminary data.</text>
</comment>
<comment type="subcellular location">
    <subcellularLocation>
        <location evidence="2">Cytoplasm</location>
    </subcellularLocation>
    <subcellularLocation>
        <location evidence="1">Nucleus</location>
    </subcellularLocation>
</comment>
<comment type="similarity">
    <text evidence="3">Belongs to the CSN3 family.</text>
</comment>
<dbReference type="AlphaFoldDB" id="A0AAE0JLA2"/>
<dbReference type="EMBL" id="JAUEPP010000002">
    <property type="protein sequence ID" value="KAK3351448.1"/>
    <property type="molecule type" value="Genomic_DNA"/>
</dbReference>
<keyword evidence="11" id="KW-1185">Reference proteome</keyword>
<dbReference type="Pfam" id="PF22788">
    <property type="entry name" value="COP9_hel_rpt"/>
    <property type="match status" value="1"/>
</dbReference>
<sequence>MDARLTVLTAFPPAAGIGNEDYYKESQQHAKRVRELIRDNAQWIRESADDILKHVNPAVYSLSYLMILEYLLESAGWTSQQAHESLASYMAEFFLQFDARQIRCKGSTWSDVLKEAYNERGLFPASVAVEVVTAALLRLDPSGSILTSHHCNLVELAYSTGNVGAILPLIQKPIIYMPAKGMSTAQPLCDMSLPPPAYINPDSQLTDALTSSAVLQYDFLCGLCFIERRMWQQAFDAFERCVTYPTRDGGCSKVMTEAYNKWILVGLLLTGKPPTLPETTSQAAKKIFATQGKPYKLFAQAFKSDTAGDLVREFEVINSELLPNEGNVELAKLVLAHYQRWQIINLRNVYTNISLDKIRERTQSAETGAPLPTVEAVDQLVQSMISDGSLQGAIERPADGSPAYLTFLSAPSQGMSEVEFSSKVNKVAQGIKALEPIIEATNKRLASNREYISHTVKRQVDAAREHKLGLQSAGGGFEESSFHIEEEEDLMSGLPTHTH</sequence>
<proteinExistence type="inferred from homology"/>
<dbReference type="GO" id="GO:0008180">
    <property type="term" value="C:COP9 signalosome"/>
    <property type="evidence" value="ECO:0007669"/>
    <property type="project" value="UniProtKB-KW"/>
</dbReference>
<accession>A0AAE0JLA2</accession>
<dbReference type="RefSeq" id="XP_062684743.1">
    <property type="nucleotide sequence ID" value="XM_062824199.1"/>
</dbReference>
<name>A0AAE0JLA2_9PEZI</name>
<protein>
    <recommendedName>
        <fullName evidence="4">COP9 signalosome complex subunit 3</fullName>
    </recommendedName>
</protein>
<organism evidence="10 11">
    <name type="scientific">Neurospora tetraspora</name>
    <dbReference type="NCBI Taxonomy" id="94610"/>
    <lineage>
        <taxon>Eukaryota</taxon>
        <taxon>Fungi</taxon>
        <taxon>Dikarya</taxon>
        <taxon>Ascomycota</taxon>
        <taxon>Pezizomycotina</taxon>
        <taxon>Sordariomycetes</taxon>
        <taxon>Sordariomycetidae</taxon>
        <taxon>Sordariales</taxon>
        <taxon>Sordariaceae</taxon>
        <taxon>Neurospora</taxon>
    </lineage>
</organism>
<evidence type="ECO:0000256" key="4">
    <source>
        <dbReference type="ARBA" id="ARBA00014878"/>
    </source>
</evidence>
<keyword evidence="6" id="KW-0736">Signalosome</keyword>
<keyword evidence="7" id="KW-0539">Nucleus</keyword>
<dbReference type="Proteomes" id="UP001278500">
    <property type="component" value="Unassembled WGS sequence"/>
</dbReference>
<dbReference type="GeneID" id="87861353"/>
<evidence type="ECO:0000256" key="1">
    <source>
        <dbReference type="ARBA" id="ARBA00004123"/>
    </source>
</evidence>
<evidence type="ECO:0000256" key="2">
    <source>
        <dbReference type="ARBA" id="ARBA00004496"/>
    </source>
</evidence>
<reference evidence="10" key="1">
    <citation type="journal article" date="2023" name="Mol. Phylogenet. Evol.">
        <title>Genome-scale phylogeny and comparative genomics of the fungal order Sordariales.</title>
        <authorList>
            <person name="Hensen N."/>
            <person name="Bonometti L."/>
            <person name="Westerberg I."/>
            <person name="Brannstrom I.O."/>
            <person name="Guillou S."/>
            <person name="Cros-Aarteil S."/>
            <person name="Calhoun S."/>
            <person name="Haridas S."/>
            <person name="Kuo A."/>
            <person name="Mondo S."/>
            <person name="Pangilinan J."/>
            <person name="Riley R."/>
            <person name="LaButti K."/>
            <person name="Andreopoulos B."/>
            <person name="Lipzen A."/>
            <person name="Chen C."/>
            <person name="Yan M."/>
            <person name="Daum C."/>
            <person name="Ng V."/>
            <person name="Clum A."/>
            <person name="Steindorff A."/>
            <person name="Ohm R.A."/>
            <person name="Martin F."/>
            <person name="Silar P."/>
            <person name="Natvig D.O."/>
            <person name="Lalanne C."/>
            <person name="Gautier V."/>
            <person name="Ament-Velasquez S.L."/>
            <person name="Kruys A."/>
            <person name="Hutchinson M.I."/>
            <person name="Powell A.J."/>
            <person name="Barry K."/>
            <person name="Miller A.N."/>
            <person name="Grigoriev I.V."/>
            <person name="Debuchy R."/>
            <person name="Gladieux P."/>
            <person name="Hiltunen Thoren M."/>
            <person name="Johannesson H."/>
        </authorList>
    </citation>
    <scope>NUCLEOTIDE SEQUENCE</scope>
    <source>
        <strain evidence="10">CBS 560.94</strain>
    </source>
</reference>
<dbReference type="InterPro" id="IPR000717">
    <property type="entry name" value="PCI_dom"/>
</dbReference>
<feature type="region of interest" description="Disordered" evidence="8">
    <location>
        <begin position="471"/>
        <end position="499"/>
    </location>
</feature>
<gene>
    <name evidence="10" type="ORF">B0H65DRAFT_419252</name>
</gene>
<dbReference type="InterPro" id="IPR055089">
    <property type="entry name" value="COP9_N"/>
</dbReference>
<dbReference type="GO" id="GO:0005737">
    <property type="term" value="C:cytoplasm"/>
    <property type="evidence" value="ECO:0007669"/>
    <property type="project" value="UniProtKB-SubCell"/>
</dbReference>
<dbReference type="InterPro" id="IPR050756">
    <property type="entry name" value="CSN3"/>
</dbReference>
<evidence type="ECO:0000256" key="8">
    <source>
        <dbReference type="SAM" id="MobiDB-lite"/>
    </source>
</evidence>
<dbReference type="GO" id="GO:0006511">
    <property type="term" value="P:ubiquitin-dependent protein catabolic process"/>
    <property type="evidence" value="ECO:0007669"/>
    <property type="project" value="TreeGrafter"/>
</dbReference>
<keyword evidence="5" id="KW-0963">Cytoplasm</keyword>
<dbReference type="PANTHER" id="PTHR10758:SF1">
    <property type="entry name" value="COP9 SIGNALOSOME COMPLEX SUBUNIT 3"/>
    <property type="match status" value="1"/>
</dbReference>
<dbReference type="PANTHER" id="PTHR10758">
    <property type="entry name" value="26S PROTEASOME NON-ATPASE REGULATORY SUBUNIT 3/COP9 SIGNALOSOME COMPLEX SUBUNIT 3"/>
    <property type="match status" value="1"/>
</dbReference>
<evidence type="ECO:0000259" key="9">
    <source>
        <dbReference type="PROSITE" id="PS50250"/>
    </source>
</evidence>
<evidence type="ECO:0000313" key="11">
    <source>
        <dbReference type="Proteomes" id="UP001278500"/>
    </source>
</evidence>
<evidence type="ECO:0000313" key="10">
    <source>
        <dbReference type="EMBL" id="KAK3351448.1"/>
    </source>
</evidence>
<dbReference type="PROSITE" id="PS50250">
    <property type="entry name" value="PCI"/>
    <property type="match status" value="1"/>
</dbReference>
<feature type="domain" description="PCI" evidence="9">
    <location>
        <begin position="233"/>
        <end position="408"/>
    </location>
</feature>